<keyword evidence="8" id="KW-0378">Hydrolase</keyword>
<dbReference type="AlphaFoldDB" id="A0A177B3M7"/>
<keyword evidence="10" id="KW-0539">Nucleus</keyword>
<dbReference type="Gene3D" id="3.40.50.10890">
    <property type="match status" value="1"/>
</dbReference>
<dbReference type="FunFam" id="3.40.50.10890:FF:000002">
    <property type="entry name" value="Integrator complex subunit 11"/>
    <property type="match status" value="1"/>
</dbReference>
<comment type="similarity">
    <text evidence="4">Belongs to the metallo-beta-lactamase superfamily. RNA-metabolizing metallo-beta-lactamase-like family. INTS11 subfamily.</text>
</comment>
<dbReference type="PANTHER" id="PTHR11203:SF37">
    <property type="entry name" value="INTEGRATOR COMPLEX SUBUNIT 11"/>
    <property type="match status" value="1"/>
</dbReference>
<dbReference type="EMBL" id="LWCA01000493">
    <property type="protein sequence ID" value="OAF68211.1"/>
    <property type="molecule type" value="Genomic_DNA"/>
</dbReference>
<feature type="domain" description="Beta-Casp" evidence="12">
    <location>
        <begin position="245"/>
        <end position="364"/>
    </location>
</feature>
<dbReference type="InterPro" id="IPR011108">
    <property type="entry name" value="RMMBL"/>
</dbReference>
<dbReference type="InterPro" id="IPR036866">
    <property type="entry name" value="RibonucZ/Hydroxyglut_hydro"/>
</dbReference>
<dbReference type="InterPro" id="IPR022712">
    <property type="entry name" value="Beta_Casp"/>
</dbReference>
<evidence type="ECO:0000256" key="10">
    <source>
        <dbReference type="ARBA" id="ARBA00023242"/>
    </source>
</evidence>
<dbReference type="GO" id="GO:0016787">
    <property type="term" value="F:hydrolase activity"/>
    <property type="evidence" value="ECO:0007669"/>
    <property type="project" value="UniProtKB-KW"/>
</dbReference>
<dbReference type="FunFam" id="3.60.15.10:FF:000028">
    <property type="entry name" value="Integrator complex subunit 11 isoform X3"/>
    <property type="match status" value="1"/>
</dbReference>
<evidence type="ECO:0000313" key="14">
    <source>
        <dbReference type="Proteomes" id="UP000078046"/>
    </source>
</evidence>
<evidence type="ECO:0000256" key="8">
    <source>
        <dbReference type="ARBA" id="ARBA00022801"/>
    </source>
</evidence>
<comment type="subcellular location">
    <subcellularLocation>
        <location evidence="3">Cytoplasm</location>
    </subcellularLocation>
    <subcellularLocation>
        <location evidence="2">Nucleus</location>
    </subcellularLocation>
</comment>
<evidence type="ECO:0000259" key="12">
    <source>
        <dbReference type="SMART" id="SM01027"/>
    </source>
</evidence>
<dbReference type="Pfam" id="PF07521">
    <property type="entry name" value="RMMBL"/>
    <property type="match status" value="1"/>
</dbReference>
<evidence type="ECO:0000259" key="11">
    <source>
        <dbReference type="SMART" id="SM00849"/>
    </source>
</evidence>
<evidence type="ECO:0000256" key="4">
    <source>
        <dbReference type="ARBA" id="ARBA00007093"/>
    </source>
</evidence>
<comment type="caution">
    <text evidence="13">The sequence shown here is derived from an EMBL/GenBank/DDBJ whole genome shotgun (WGS) entry which is preliminary data.</text>
</comment>
<dbReference type="Pfam" id="PF16661">
    <property type="entry name" value="Lactamase_B_6"/>
    <property type="match status" value="1"/>
</dbReference>
<dbReference type="OrthoDB" id="10249535at2759"/>
<evidence type="ECO:0000256" key="9">
    <source>
        <dbReference type="ARBA" id="ARBA00022833"/>
    </source>
</evidence>
<organism evidence="13 14">
    <name type="scientific">Intoshia linei</name>
    <dbReference type="NCBI Taxonomy" id="1819745"/>
    <lineage>
        <taxon>Eukaryota</taxon>
        <taxon>Metazoa</taxon>
        <taxon>Spiralia</taxon>
        <taxon>Lophotrochozoa</taxon>
        <taxon>Mesozoa</taxon>
        <taxon>Orthonectida</taxon>
        <taxon>Rhopaluridae</taxon>
        <taxon>Intoshia</taxon>
    </lineage>
</organism>
<protein>
    <recommendedName>
        <fullName evidence="5">Integrator complex subunit 11</fullName>
    </recommendedName>
</protein>
<comment type="cofactor">
    <cofactor evidence="1">
        <name>Zn(2+)</name>
        <dbReference type="ChEBI" id="CHEBI:29105"/>
    </cofactor>
</comment>
<evidence type="ECO:0000256" key="3">
    <source>
        <dbReference type="ARBA" id="ARBA00004496"/>
    </source>
</evidence>
<proteinExistence type="inferred from homology"/>
<reference evidence="13 14" key="1">
    <citation type="submission" date="2016-04" db="EMBL/GenBank/DDBJ databases">
        <title>The genome of Intoshia linei affirms orthonectids as highly simplified spiralians.</title>
        <authorList>
            <person name="Mikhailov K.V."/>
            <person name="Slusarev G.S."/>
            <person name="Nikitin M.A."/>
            <person name="Logacheva M.D."/>
            <person name="Penin A."/>
            <person name="Aleoshin V."/>
            <person name="Panchin Y.V."/>
        </authorList>
    </citation>
    <scope>NUCLEOTIDE SEQUENCE [LARGE SCALE GENOMIC DNA]</scope>
    <source>
        <strain evidence="13">Intl2013</strain>
        <tissue evidence="13">Whole animal</tissue>
    </source>
</reference>
<evidence type="ECO:0000256" key="7">
    <source>
        <dbReference type="ARBA" id="ARBA00022723"/>
    </source>
</evidence>
<accession>A0A177B3M7</accession>
<evidence type="ECO:0000256" key="6">
    <source>
        <dbReference type="ARBA" id="ARBA00022490"/>
    </source>
</evidence>
<evidence type="ECO:0000313" key="13">
    <source>
        <dbReference type="EMBL" id="OAF68211.1"/>
    </source>
</evidence>
<keyword evidence="14" id="KW-1185">Reference proteome</keyword>
<dbReference type="SMART" id="SM01027">
    <property type="entry name" value="Beta-Casp"/>
    <property type="match status" value="1"/>
</dbReference>
<feature type="non-terminal residue" evidence="13">
    <location>
        <position position="733"/>
    </location>
</feature>
<keyword evidence="9" id="KW-0862">Zinc</keyword>
<dbReference type="InterPro" id="IPR041897">
    <property type="entry name" value="INTS11-like_MBL-fold"/>
</dbReference>
<evidence type="ECO:0000256" key="2">
    <source>
        <dbReference type="ARBA" id="ARBA00004123"/>
    </source>
</evidence>
<dbReference type="SMART" id="SM00849">
    <property type="entry name" value="Lactamase_B"/>
    <property type="match status" value="1"/>
</dbReference>
<gene>
    <name evidence="13" type="ORF">A3Q56_04046</name>
</gene>
<dbReference type="GO" id="GO:0005737">
    <property type="term" value="C:cytoplasm"/>
    <property type="evidence" value="ECO:0007669"/>
    <property type="project" value="UniProtKB-SubCell"/>
</dbReference>
<dbReference type="GO" id="GO:0016180">
    <property type="term" value="P:snRNA processing"/>
    <property type="evidence" value="ECO:0007669"/>
    <property type="project" value="TreeGrafter"/>
</dbReference>
<dbReference type="Gene3D" id="3.60.15.10">
    <property type="entry name" value="Ribonuclease Z/Hydroxyacylglutathione hydrolase-like"/>
    <property type="match status" value="1"/>
</dbReference>
<evidence type="ECO:0000256" key="1">
    <source>
        <dbReference type="ARBA" id="ARBA00001947"/>
    </source>
</evidence>
<keyword evidence="7" id="KW-0479">Metal-binding</keyword>
<dbReference type="GO" id="GO:0005634">
    <property type="term" value="C:nucleus"/>
    <property type="evidence" value="ECO:0007669"/>
    <property type="project" value="UniProtKB-SubCell"/>
</dbReference>
<dbReference type="PANTHER" id="PTHR11203">
    <property type="entry name" value="CLEAVAGE AND POLYADENYLATION SPECIFICITY FACTOR FAMILY MEMBER"/>
    <property type="match status" value="1"/>
</dbReference>
<sequence>MSEIQIIPLGAGQDVGKSCILISIDKYNIMLDCGMHMGYDDERRFPDFSYITKNTTLTEAIDCVLISHFHLDHCGALAYMSEIVGYNGPIYMSYPTKAIVPIMLEDYRKVVVDRTGDKNFFTSEHIKSCMKKVIGIGMHQTIFVKDDLSIKGYYAGHVLGALMLLIKVGNQSVLYTGDFNTTPDRHLDRASIDFCKPDVLITESTYATTIRDSKHCREKEFMKKVQECIDRRGKLLIPVFALGRAQELCILLETYWKRHNLKVPIFYSGGLTKKAFNFYSIFIDWTNQNIKDTFTERNMFDFQCIKPLEESVLQSLPGPMVVFATPGMLHAGLSLAIFKMWCDNPDNMIIMPGFCISGTIGNKILNGQRQFECDGKTIAVKMSVEYMSFSAHADAQGIMQIIHQCGAKNVVLVHGNTDKMKFLKSKIEQEFNIRCEMPENGKLVKFKTNPFISVMIPKEVVYDQLKLNTKTVQLVLHRASDNVLGGQLKQSENCICHNNNSQTMSTMITLPTLIQSENLSNYGSTKYTKMCLDLLNINNETINLVQISRSKIWIKKFNIFVEIKFNHELKPFIQISFPIQYLKETLQLIKGLKSCKLYLNMENLTNQAISNIQSHSEIPNITENGEFDNSITESFKENQHIDFELTISDKRTFKNLYSFEKSIQTLQTETNDIKYLNNTVTKLMQKTKNLESELKFTKFVMISEFERKLVENEDKSYSEYISKYGMLYKEKNK</sequence>
<dbReference type="InterPro" id="IPR050698">
    <property type="entry name" value="MBL"/>
</dbReference>
<dbReference type="Proteomes" id="UP000078046">
    <property type="component" value="Unassembled WGS sequence"/>
</dbReference>
<feature type="domain" description="Metallo-beta-lactamase" evidence="11">
    <location>
        <begin position="16"/>
        <end position="240"/>
    </location>
</feature>
<dbReference type="InterPro" id="IPR001279">
    <property type="entry name" value="Metallo-B-lactamas"/>
</dbReference>
<dbReference type="Pfam" id="PF10996">
    <property type="entry name" value="Beta-Casp"/>
    <property type="match status" value="1"/>
</dbReference>
<dbReference type="GO" id="GO:0004521">
    <property type="term" value="F:RNA endonuclease activity"/>
    <property type="evidence" value="ECO:0007669"/>
    <property type="project" value="TreeGrafter"/>
</dbReference>
<evidence type="ECO:0000256" key="5">
    <source>
        <dbReference type="ARBA" id="ARBA00016810"/>
    </source>
</evidence>
<keyword evidence="6" id="KW-0963">Cytoplasm</keyword>
<dbReference type="GO" id="GO:0046872">
    <property type="term" value="F:metal ion binding"/>
    <property type="evidence" value="ECO:0007669"/>
    <property type="project" value="UniProtKB-KW"/>
</dbReference>
<dbReference type="CDD" id="cd16291">
    <property type="entry name" value="INTS11-like_MBL-fold"/>
    <property type="match status" value="1"/>
</dbReference>
<dbReference type="SUPFAM" id="SSF56281">
    <property type="entry name" value="Metallo-hydrolase/oxidoreductase"/>
    <property type="match status" value="1"/>
</dbReference>
<name>A0A177B3M7_9BILA</name>